<reference evidence="9" key="1">
    <citation type="submission" date="2018-11" db="EMBL/GenBank/DDBJ databases">
        <authorList>
            <person name="Alioto T."/>
            <person name="Alioto T."/>
        </authorList>
    </citation>
    <scope>NUCLEOTIDE SEQUENCE</scope>
</reference>
<keyword evidence="5" id="KW-0430">Lectin</keyword>
<dbReference type="InterPro" id="IPR051941">
    <property type="entry name" value="BG_Antigen-Binding_Lectin"/>
</dbReference>
<keyword evidence="6" id="KW-0106">Calcium</keyword>
<evidence type="ECO:0000259" key="8">
    <source>
        <dbReference type="SMART" id="SM00607"/>
    </source>
</evidence>
<dbReference type="GO" id="GO:0010185">
    <property type="term" value="P:regulation of cellular defense response"/>
    <property type="evidence" value="ECO:0007669"/>
    <property type="project" value="UniProtKB-ARBA"/>
</dbReference>
<dbReference type="InterPro" id="IPR008979">
    <property type="entry name" value="Galactose-bd-like_sf"/>
</dbReference>
<comment type="subunit">
    <text evidence="3">Homotrimer.</text>
</comment>
<evidence type="ECO:0000313" key="10">
    <source>
        <dbReference type="Proteomes" id="UP000596742"/>
    </source>
</evidence>
<evidence type="ECO:0000256" key="1">
    <source>
        <dbReference type="ARBA" id="ARBA00002219"/>
    </source>
</evidence>
<comment type="function">
    <text evidence="1">Acts as a defensive agent. Recognizes blood group fucosylated oligosaccharides including A, B, H and Lewis B-type antigens. Does not recognize Lewis A antigen and has low affinity for monovalent haptens.</text>
</comment>
<dbReference type="GO" id="GO:0046872">
    <property type="term" value="F:metal ion binding"/>
    <property type="evidence" value="ECO:0007669"/>
    <property type="project" value="UniProtKB-KW"/>
</dbReference>
<dbReference type="PANTHER" id="PTHR45713">
    <property type="entry name" value="FTP DOMAIN-CONTAINING PROTEIN"/>
    <property type="match status" value="1"/>
</dbReference>
<dbReference type="Gene3D" id="2.60.120.260">
    <property type="entry name" value="Galactose-binding domain-like"/>
    <property type="match status" value="1"/>
</dbReference>
<keyword evidence="7" id="KW-1015">Disulfide bond</keyword>
<evidence type="ECO:0000256" key="2">
    <source>
        <dbReference type="ARBA" id="ARBA00010147"/>
    </source>
</evidence>
<dbReference type="GO" id="GO:0001868">
    <property type="term" value="P:regulation of complement activation, lectin pathway"/>
    <property type="evidence" value="ECO:0007669"/>
    <property type="project" value="UniProtKB-ARBA"/>
</dbReference>
<comment type="similarity">
    <text evidence="2">Belongs to the fucolectin family.</text>
</comment>
<proteinExistence type="inferred from homology"/>
<sequence length="242" mass="26859">MPMWSVCAQFCSRLQLCKSINFITSNKSCQIFDAEPGESNYHGKLIESTGNSFVSASTFPEELAGPCKGHGCKLTEVCIPQSPTYTCIPVFVQSIEKSQQIPLTEVAYGKSCKQSSTAGVEYASKAVDGDLNTYAHTNLDHSPYWIVDLGKFYQVKQIEIFNRNRGSIDAGRRLHDLDIMVGTSLNNLHLCIHYAGPAELGEHIVLGCQYEEKARYVKLTIRGTEYLHVAEVKVYALYDLSG</sequence>
<organism evidence="9 10">
    <name type="scientific">Mytilus galloprovincialis</name>
    <name type="common">Mediterranean mussel</name>
    <dbReference type="NCBI Taxonomy" id="29158"/>
    <lineage>
        <taxon>Eukaryota</taxon>
        <taxon>Metazoa</taxon>
        <taxon>Spiralia</taxon>
        <taxon>Lophotrochozoa</taxon>
        <taxon>Mollusca</taxon>
        <taxon>Bivalvia</taxon>
        <taxon>Autobranchia</taxon>
        <taxon>Pteriomorphia</taxon>
        <taxon>Mytilida</taxon>
        <taxon>Mytiloidea</taxon>
        <taxon>Mytilidae</taxon>
        <taxon>Mytilinae</taxon>
        <taxon>Mytilus</taxon>
    </lineage>
</organism>
<dbReference type="SMART" id="SM00607">
    <property type="entry name" value="FTP"/>
    <property type="match status" value="1"/>
</dbReference>
<gene>
    <name evidence="9" type="ORF">MGAL_10B072517</name>
</gene>
<dbReference type="OrthoDB" id="6041128at2759"/>
<comment type="caution">
    <text evidence="9">The sequence shown here is derived from an EMBL/GenBank/DDBJ whole genome shotgun (WGS) entry which is preliminary data.</text>
</comment>
<dbReference type="Proteomes" id="UP000596742">
    <property type="component" value="Unassembled WGS sequence"/>
</dbReference>
<evidence type="ECO:0000256" key="6">
    <source>
        <dbReference type="ARBA" id="ARBA00022837"/>
    </source>
</evidence>
<dbReference type="EMBL" id="UYJE01000094">
    <property type="protein sequence ID" value="VDH90127.1"/>
    <property type="molecule type" value="Genomic_DNA"/>
</dbReference>
<dbReference type="GO" id="GO:0042806">
    <property type="term" value="F:fucose binding"/>
    <property type="evidence" value="ECO:0007669"/>
    <property type="project" value="UniProtKB-ARBA"/>
</dbReference>
<name>A0A8B6BHC9_MYTGA</name>
<evidence type="ECO:0000256" key="4">
    <source>
        <dbReference type="ARBA" id="ARBA00022723"/>
    </source>
</evidence>
<keyword evidence="10" id="KW-1185">Reference proteome</keyword>
<dbReference type="Pfam" id="PF00024">
    <property type="entry name" value="PAN_1"/>
    <property type="match status" value="1"/>
</dbReference>
<evidence type="ECO:0000313" key="9">
    <source>
        <dbReference type="EMBL" id="VDH90127.1"/>
    </source>
</evidence>
<evidence type="ECO:0000256" key="5">
    <source>
        <dbReference type="ARBA" id="ARBA00022734"/>
    </source>
</evidence>
<evidence type="ECO:0000256" key="3">
    <source>
        <dbReference type="ARBA" id="ARBA00011233"/>
    </source>
</evidence>
<dbReference type="InterPro" id="IPR003609">
    <property type="entry name" value="Pan_app"/>
</dbReference>
<dbReference type="Pfam" id="PF22633">
    <property type="entry name" value="F5_F8_type_C_2"/>
    <property type="match status" value="1"/>
</dbReference>
<dbReference type="InterPro" id="IPR006585">
    <property type="entry name" value="FTP1"/>
</dbReference>
<protein>
    <recommendedName>
        <fullName evidence="8">Fucolectin tachylectin-4 pentraxin-1 domain-containing protein</fullName>
    </recommendedName>
</protein>
<keyword evidence="4" id="KW-0479">Metal-binding</keyword>
<dbReference type="SUPFAM" id="SSF49785">
    <property type="entry name" value="Galactose-binding domain-like"/>
    <property type="match status" value="1"/>
</dbReference>
<dbReference type="PANTHER" id="PTHR45713:SF15">
    <property type="entry name" value="F5_8 TYPE C DOMAIN-CONTAINING PROTEIN"/>
    <property type="match status" value="1"/>
</dbReference>
<accession>A0A8B6BHC9</accession>
<evidence type="ECO:0000256" key="7">
    <source>
        <dbReference type="ARBA" id="ARBA00023157"/>
    </source>
</evidence>
<dbReference type="AlphaFoldDB" id="A0A8B6BHC9"/>
<feature type="domain" description="Fucolectin tachylectin-4 pentraxin-1" evidence="8">
    <location>
        <begin position="103"/>
        <end position="241"/>
    </location>
</feature>